<dbReference type="SMART" id="SM00387">
    <property type="entry name" value="HATPase_c"/>
    <property type="match status" value="1"/>
</dbReference>
<organism evidence="19 20">
    <name type="scientific">Arcticibacter tournemirensis</name>
    <dbReference type="NCBI Taxonomy" id="699437"/>
    <lineage>
        <taxon>Bacteria</taxon>
        <taxon>Pseudomonadati</taxon>
        <taxon>Bacteroidota</taxon>
        <taxon>Sphingobacteriia</taxon>
        <taxon>Sphingobacteriales</taxon>
        <taxon>Sphingobacteriaceae</taxon>
        <taxon>Arcticibacter</taxon>
    </lineage>
</organism>
<evidence type="ECO:0000256" key="5">
    <source>
        <dbReference type="ARBA" id="ARBA00022475"/>
    </source>
</evidence>
<evidence type="ECO:0000256" key="1">
    <source>
        <dbReference type="ARBA" id="ARBA00000085"/>
    </source>
</evidence>
<dbReference type="Pfam" id="PF00672">
    <property type="entry name" value="HAMP"/>
    <property type="match status" value="1"/>
</dbReference>
<keyword evidence="10" id="KW-0418">Kinase</keyword>
<keyword evidence="11" id="KW-0067">ATP-binding</keyword>
<keyword evidence="12 15" id="KW-1133">Transmembrane helix</keyword>
<reference evidence="19 20" key="1">
    <citation type="submission" date="2018-12" db="EMBL/GenBank/DDBJ databases">
        <title>The Draft Genome Sequence of the Soil Bacterium Pedobacter tournemirensis R1.</title>
        <authorList>
            <person name="He J."/>
        </authorList>
    </citation>
    <scope>NUCLEOTIDE SEQUENCE [LARGE SCALE GENOMIC DNA]</scope>
    <source>
        <strain evidence="19 20">R1</strain>
    </source>
</reference>
<evidence type="ECO:0000256" key="14">
    <source>
        <dbReference type="ARBA" id="ARBA00023136"/>
    </source>
</evidence>
<dbReference type="PANTHER" id="PTHR42878:SF7">
    <property type="entry name" value="SENSOR HISTIDINE KINASE GLRK"/>
    <property type="match status" value="1"/>
</dbReference>
<keyword evidence="6" id="KW-0597">Phosphoprotein</keyword>
<evidence type="ECO:0000259" key="17">
    <source>
        <dbReference type="PROSITE" id="PS50112"/>
    </source>
</evidence>
<comment type="subcellular location">
    <subcellularLocation>
        <location evidence="3">Cell membrane</location>
    </subcellularLocation>
    <subcellularLocation>
        <location evidence="2">Membrane</location>
        <topology evidence="2">Multi-pass membrane protein</topology>
    </subcellularLocation>
</comment>
<dbReference type="InterPro" id="IPR036097">
    <property type="entry name" value="HisK_dim/P_sf"/>
</dbReference>
<proteinExistence type="predicted"/>
<dbReference type="Pfam" id="PF02518">
    <property type="entry name" value="HATPase_c"/>
    <property type="match status" value="1"/>
</dbReference>
<comment type="catalytic activity">
    <reaction evidence="1">
        <text>ATP + protein L-histidine = ADP + protein N-phospho-L-histidine.</text>
        <dbReference type="EC" id="2.7.13.3"/>
    </reaction>
</comment>
<dbReference type="GO" id="GO:0000156">
    <property type="term" value="F:phosphorelay response regulator activity"/>
    <property type="evidence" value="ECO:0007669"/>
    <property type="project" value="TreeGrafter"/>
</dbReference>
<dbReference type="InterPro" id="IPR035965">
    <property type="entry name" value="PAS-like_dom_sf"/>
</dbReference>
<dbReference type="GO" id="GO:0000155">
    <property type="term" value="F:phosphorelay sensor kinase activity"/>
    <property type="evidence" value="ECO:0007669"/>
    <property type="project" value="InterPro"/>
</dbReference>
<dbReference type="GO" id="GO:0030295">
    <property type="term" value="F:protein kinase activator activity"/>
    <property type="evidence" value="ECO:0007669"/>
    <property type="project" value="TreeGrafter"/>
</dbReference>
<dbReference type="NCBIfam" id="TIGR00229">
    <property type="entry name" value="sensory_box"/>
    <property type="match status" value="1"/>
</dbReference>
<evidence type="ECO:0000256" key="4">
    <source>
        <dbReference type="ARBA" id="ARBA00012438"/>
    </source>
</evidence>
<name>A0A4Q0M584_9SPHI</name>
<dbReference type="SUPFAM" id="SSF55874">
    <property type="entry name" value="ATPase domain of HSP90 chaperone/DNA topoisomerase II/histidine kinase"/>
    <property type="match status" value="1"/>
</dbReference>
<dbReference type="Gene3D" id="3.30.565.10">
    <property type="entry name" value="Histidine kinase-like ATPase, C-terminal domain"/>
    <property type="match status" value="1"/>
</dbReference>
<feature type="domain" description="PAS" evidence="17">
    <location>
        <begin position="231"/>
        <end position="276"/>
    </location>
</feature>
<dbReference type="Pfam" id="PF00512">
    <property type="entry name" value="HisKA"/>
    <property type="match status" value="1"/>
</dbReference>
<comment type="caution">
    <text evidence="19">The sequence shown here is derived from an EMBL/GenBank/DDBJ whole genome shotgun (WGS) entry which is preliminary data.</text>
</comment>
<protein>
    <recommendedName>
        <fullName evidence="4">histidine kinase</fullName>
        <ecNumber evidence="4">2.7.13.3</ecNumber>
    </recommendedName>
</protein>
<feature type="transmembrane region" description="Helical" evidence="15">
    <location>
        <begin position="7"/>
        <end position="27"/>
    </location>
</feature>
<evidence type="ECO:0000256" key="7">
    <source>
        <dbReference type="ARBA" id="ARBA00022679"/>
    </source>
</evidence>
<evidence type="ECO:0000256" key="11">
    <source>
        <dbReference type="ARBA" id="ARBA00022840"/>
    </source>
</evidence>
<keyword evidence="9" id="KW-0547">Nucleotide-binding</keyword>
<evidence type="ECO:0000313" key="19">
    <source>
        <dbReference type="EMBL" id="RXF68161.1"/>
    </source>
</evidence>
<keyword evidence="8 15" id="KW-0812">Transmembrane</keyword>
<dbReference type="SMART" id="SM00304">
    <property type="entry name" value="HAMP"/>
    <property type="match status" value="1"/>
</dbReference>
<dbReference type="SUPFAM" id="SSF55785">
    <property type="entry name" value="PYP-like sensor domain (PAS domain)"/>
    <property type="match status" value="1"/>
</dbReference>
<dbReference type="InterPro" id="IPR004358">
    <property type="entry name" value="Sig_transdc_His_kin-like_C"/>
</dbReference>
<dbReference type="InterPro" id="IPR005467">
    <property type="entry name" value="His_kinase_dom"/>
</dbReference>
<dbReference type="InterPro" id="IPR036890">
    <property type="entry name" value="HATPase_C_sf"/>
</dbReference>
<dbReference type="InterPro" id="IPR050351">
    <property type="entry name" value="BphY/WalK/GraS-like"/>
</dbReference>
<gene>
    <name evidence="19" type="ORF">EKH83_16635</name>
</gene>
<dbReference type="InterPro" id="IPR003594">
    <property type="entry name" value="HATPase_dom"/>
</dbReference>
<dbReference type="GO" id="GO:0006355">
    <property type="term" value="P:regulation of DNA-templated transcription"/>
    <property type="evidence" value="ECO:0007669"/>
    <property type="project" value="InterPro"/>
</dbReference>
<evidence type="ECO:0000256" key="6">
    <source>
        <dbReference type="ARBA" id="ARBA00022553"/>
    </source>
</evidence>
<dbReference type="InterPro" id="IPR013767">
    <property type="entry name" value="PAS_fold"/>
</dbReference>
<evidence type="ECO:0000313" key="20">
    <source>
        <dbReference type="Proteomes" id="UP000290848"/>
    </source>
</evidence>
<keyword evidence="14 15" id="KW-0472">Membrane</keyword>
<dbReference type="SUPFAM" id="SSF47384">
    <property type="entry name" value="Homodimeric domain of signal transducing histidine kinase"/>
    <property type="match status" value="1"/>
</dbReference>
<dbReference type="Gene3D" id="1.10.287.130">
    <property type="match status" value="1"/>
</dbReference>
<keyword evidence="5" id="KW-1003">Cell membrane</keyword>
<feature type="domain" description="Histidine kinase" evidence="16">
    <location>
        <begin position="364"/>
        <end position="582"/>
    </location>
</feature>
<dbReference type="Pfam" id="PF00989">
    <property type="entry name" value="PAS"/>
    <property type="match status" value="1"/>
</dbReference>
<dbReference type="PRINTS" id="PR00344">
    <property type="entry name" value="BCTRLSENSOR"/>
</dbReference>
<dbReference type="EMBL" id="RXOC01000012">
    <property type="protein sequence ID" value="RXF68161.1"/>
    <property type="molecule type" value="Genomic_DNA"/>
</dbReference>
<keyword evidence="13" id="KW-0902">Two-component regulatory system</keyword>
<dbReference type="PROSITE" id="PS50109">
    <property type="entry name" value="HIS_KIN"/>
    <property type="match status" value="1"/>
</dbReference>
<dbReference type="PROSITE" id="PS50885">
    <property type="entry name" value="HAMP"/>
    <property type="match status" value="1"/>
</dbReference>
<evidence type="ECO:0000256" key="15">
    <source>
        <dbReference type="SAM" id="Phobius"/>
    </source>
</evidence>
<dbReference type="InterPro" id="IPR003661">
    <property type="entry name" value="HisK_dim/P_dom"/>
</dbReference>
<dbReference type="GO" id="GO:0005886">
    <property type="term" value="C:plasma membrane"/>
    <property type="evidence" value="ECO:0007669"/>
    <property type="project" value="UniProtKB-SubCell"/>
</dbReference>
<accession>A0A4Q0M584</accession>
<evidence type="ECO:0000259" key="18">
    <source>
        <dbReference type="PROSITE" id="PS50885"/>
    </source>
</evidence>
<dbReference type="EC" id="2.7.13.3" evidence="4"/>
<evidence type="ECO:0000256" key="2">
    <source>
        <dbReference type="ARBA" id="ARBA00004141"/>
    </source>
</evidence>
<dbReference type="GO" id="GO:0005524">
    <property type="term" value="F:ATP binding"/>
    <property type="evidence" value="ECO:0007669"/>
    <property type="project" value="UniProtKB-KW"/>
</dbReference>
<keyword evidence="7" id="KW-0808">Transferase</keyword>
<dbReference type="SUPFAM" id="SSF158472">
    <property type="entry name" value="HAMP domain-like"/>
    <property type="match status" value="1"/>
</dbReference>
<dbReference type="CDD" id="cd00130">
    <property type="entry name" value="PAS"/>
    <property type="match status" value="1"/>
</dbReference>
<dbReference type="Gene3D" id="6.10.340.10">
    <property type="match status" value="1"/>
</dbReference>
<evidence type="ECO:0000256" key="12">
    <source>
        <dbReference type="ARBA" id="ARBA00022989"/>
    </source>
</evidence>
<dbReference type="FunFam" id="3.30.565.10:FF:000023">
    <property type="entry name" value="PAS domain-containing sensor histidine kinase"/>
    <property type="match status" value="1"/>
</dbReference>
<dbReference type="SMART" id="SM00388">
    <property type="entry name" value="HisKA"/>
    <property type="match status" value="1"/>
</dbReference>
<dbReference type="RefSeq" id="WP_128770590.1">
    <property type="nucleotide sequence ID" value="NZ_RXOC01000012.1"/>
</dbReference>
<feature type="domain" description="HAMP" evidence="18">
    <location>
        <begin position="170"/>
        <end position="222"/>
    </location>
</feature>
<dbReference type="InterPro" id="IPR003660">
    <property type="entry name" value="HAMP_dom"/>
</dbReference>
<dbReference type="Gene3D" id="3.30.450.20">
    <property type="entry name" value="PAS domain"/>
    <property type="match status" value="1"/>
</dbReference>
<evidence type="ECO:0000259" key="16">
    <source>
        <dbReference type="PROSITE" id="PS50109"/>
    </source>
</evidence>
<dbReference type="CDD" id="cd06225">
    <property type="entry name" value="HAMP"/>
    <property type="match status" value="1"/>
</dbReference>
<dbReference type="InterPro" id="IPR000014">
    <property type="entry name" value="PAS"/>
</dbReference>
<dbReference type="SMART" id="SM00091">
    <property type="entry name" value="PAS"/>
    <property type="match status" value="1"/>
</dbReference>
<dbReference type="GO" id="GO:0007234">
    <property type="term" value="P:osmosensory signaling via phosphorelay pathway"/>
    <property type="evidence" value="ECO:0007669"/>
    <property type="project" value="TreeGrafter"/>
</dbReference>
<dbReference type="PANTHER" id="PTHR42878">
    <property type="entry name" value="TWO-COMPONENT HISTIDINE KINASE"/>
    <property type="match status" value="1"/>
</dbReference>
<evidence type="ECO:0000256" key="9">
    <source>
        <dbReference type="ARBA" id="ARBA00022741"/>
    </source>
</evidence>
<evidence type="ECO:0000256" key="13">
    <source>
        <dbReference type="ARBA" id="ARBA00023012"/>
    </source>
</evidence>
<dbReference type="AlphaFoldDB" id="A0A4Q0M584"/>
<evidence type="ECO:0000256" key="8">
    <source>
        <dbReference type="ARBA" id="ARBA00022692"/>
    </source>
</evidence>
<dbReference type="PROSITE" id="PS50112">
    <property type="entry name" value="PAS"/>
    <property type="match status" value="1"/>
</dbReference>
<evidence type="ECO:0000256" key="10">
    <source>
        <dbReference type="ARBA" id="ARBA00022777"/>
    </source>
</evidence>
<evidence type="ECO:0000256" key="3">
    <source>
        <dbReference type="ARBA" id="ARBA00004236"/>
    </source>
</evidence>
<sequence length="585" mass="65912">MKLKAKLRIGFSFLFIIVVAFGGISMFQIQRIAESARVILKDNYESLNYVAEMRSILDKQERQASYDFSRFEQKLAKQKNNITEPGERAAVMKLDRHYQTFRTTTSAAGKSEAEYEMRQALQRIENVNMEAIVRKNDLAQKAVDSSITLLQLVGGLTFLILFSFSVNFPGFVANPLRELLDGIREIRDGNYQKRLNFSSSDEFSELGKAYNEMANRLSDWENSNLATIRSEKLRIEAIIEQMRDAIIGVDEKGKILFVNVVAEQLLAIDSEQVVGKHVEQVAENNDLLEHIIHLDKNDKALKIFAGGKESFFQLDSIQISVPFMFEEVSTELRKSEVAAGSVFILKNVTQYKELDAAKTNIIATVSHELKTPISSIKMSLKLLGDERVGGLNPEQKQLLDHIAEDSNRLLKITGELLDLSQIESGNIQLNLTDTDPNEIVNYAVNAVRLQAEQRGIRLELVARKNLPFVYGDVEKTAWVLINFLSNALRYSPDRSRIVIEVLPSGSFIEFSVRDFGKGIEPQYQQKLFDRYFQVPADGKNKSGSGLGLAIAKDFIEAQKGNIFVESELGMGSKFGFRLPVSGRKI</sequence>
<dbReference type="Proteomes" id="UP000290848">
    <property type="component" value="Unassembled WGS sequence"/>
</dbReference>
<dbReference type="CDD" id="cd00082">
    <property type="entry name" value="HisKA"/>
    <property type="match status" value="1"/>
</dbReference>